<dbReference type="Pfam" id="PF03466">
    <property type="entry name" value="LysR_substrate"/>
    <property type="match status" value="1"/>
</dbReference>
<protein>
    <submittedName>
        <fullName evidence="6">LysR family transcriptional regulator</fullName>
    </submittedName>
</protein>
<dbReference type="GO" id="GO:0003700">
    <property type="term" value="F:DNA-binding transcription factor activity"/>
    <property type="evidence" value="ECO:0007669"/>
    <property type="project" value="InterPro"/>
</dbReference>
<evidence type="ECO:0000256" key="3">
    <source>
        <dbReference type="ARBA" id="ARBA00023125"/>
    </source>
</evidence>
<dbReference type="STRING" id="1842727.RD110_06270"/>
<evidence type="ECO:0000313" key="6">
    <source>
        <dbReference type="EMBL" id="APW40508.1"/>
    </source>
</evidence>
<evidence type="ECO:0000256" key="2">
    <source>
        <dbReference type="ARBA" id="ARBA00023015"/>
    </source>
</evidence>
<dbReference type="Gene3D" id="1.10.10.10">
    <property type="entry name" value="Winged helix-like DNA-binding domain superfamily/Winged helix DNA-binding domain"/>
    <property type="match status" value="1"/>
</dbReference>
<organism evidence="6 7">
    <name type="scientific">Rhodoferax koreensis</name>
    <dbReference type="NCBI Taxonomy" id="1842727"/>
    <lineage>
        <taxon>Bacteria</taxon>
        <taxon>Pseudomonadati</taxon>
        <taxon>Pseudomonadota</taxon>
        <taxon>Betaproteobacteria</taxon>
        <taxon>Burkholderiales</taxon>
        <taxon>Comamonadaceae</taxon>
        <taxon>Rhodoferax</taxon>
    </lineage>
</organism>
<dbReference type="InterPro" id="IPR037405">
    <property type="entry name" value="GbpR_PBP2"/>
</dbReference>
<dbReference type="InterPro" id="IPR000847">
    <property type="entry name" value="LysR_HTH_N"/>
</dbReference>
<dbReference type="EMBL" id="CP019236">
    <property type="protein sequence ID" value="APW40508.1"/>
    <property type="molecule type" value="Genomic_DNA"/>
</dbReference>
<dbReference type="PROSITE" id="PS50931">
    <property type="entry name" value="HTH_LYSR"/>
    <property type="match status" value="1"/>
</dbReference>
<dbReference type="Proteomes" id="UP000186609">
    <property type="component" value="Chromosome"/>
</dbReference>
<dbReference type="GO" id="GO:0005829">
    <property type="term" value="C:cytosol"/>
    <property type="evidence" value="ECO:0007669"/>
    <property type="project" value="TreeGrafter"/>
</dbReference>
<dbReference type="PANTHER" id="PTHR30419:SF8">
    <property type="entry name" value="NITROGEN ASSIMILATION TRANSCRIPTIONAL ACTIVATOR-RELATED"/>
    <property type="match status" value="1"/>
</dbReference>
<dbReference type="InterPro" id="IPR036390">
    <property type="entry name" value="WH_DNA-bd_sf"/>
</dbReference>
<dbReference type="CDD" id="cd08435">
    <property type="entry name" value="PBP2_GbpR"/>
    <property type="match status" value="1"/>
</dbReference>
<evidence type="ECO:0000256" key="1">
    <source>
        <dbReference type="ARBA" id="ARBA00009437"/>
    </source>
</evidence>
<evidence type="ECO:0000256" key="4">
    <source>
        <dbReference type="ARBA" id="ARBA00023163"/>
    </source>
</evidence>
<dbReference type="AlphaFoldDB" id="A0A1P8K3E0"/>
<dbReference type="SUPFAM" id="SSF46785">
    <property type="entry name" value="Winged helix' DNA-binding domain"/>
    <property type="match status" value="1"/>
</dbReference>
<comment type="similarity">
    <text evidence="1">Belongs to the LysR transcriptional regulatory family.</text>
</comment>
<dbReference type="InterPro" id="IPR005119">
    <property type="entry name" value="LysR_subst-bd"/>
</dbReference>
<keyword evidence="3" id="KW-0238">DNA-binding</keyword>
<feature type="domain" description="HTH lysR-type" evidence="5">
    <location>
        <begin position="4"/>
        <end position="61"/>
    </location>
</feature>
<dbReference type="InterPro" id="IPR036388">
    <property type="entry name" value="WH-like_DNA-bd_sf"/>
</dbReference>
<dbReference type="GO" id="GO:0003677">
    <property type="term" value="F:DNA binding"/>
    <property type="evidence" value="ECO:0007669"/>
    <property type="project" value="UniProtKB-KW"/>
</dbReference>
<gene>
    <name evidence="6" type="ORF">RD110_06270</name>
</gene>
<dbReference type="PRINTS" id="PR00039">
    <property type="entry name" value="HTHLYSR"/>
</dbReference>
<evidence type="ECO:0000259" key="5">
    <source>
        <dbReference type="PROSITE" id="PS50931"/>
    </source>
</evidence>
<keyword evidence="7" id="KW-1185">Reference proteome</keyword>
<name>A0A1P8K3E0_9BURK</name>
<dbReference type="OrthoDB" id="5914299at2"/>
<reference evidence="6 7" key="1">
    <citation type="submission" date="2017-01" db="EMBL/GenBank/DDBJ databases">
        <authorList>
            <person name="Mah S.A."/>
            <person name="Swanson W.J."/>
            <person name="Moy G.W."/>
            <person name="Vacquier V.D."/>
        </authorList>
    </citation>
    <scope>NUCLEOTIDE SEQUENCE [LARGE SCALE GENOMIC DNA]</scope>
    <source>
        <strain evidence="6 7">DCY110</strain>
    </source>
</reference>
<evidence type="ECO:0000313" key="7">
    <source>
        <dbReference type="Proteomes" id="UP000186609"/>
    </source>
</evidence>
<keyword evidence="4" id="KW-0804">Transcription</keyword>
<proteinExistence type="inferred from homology"/>
<sequence length="298" mass="32280">MLRLKTRQLLLLTALDAQRNLGRAALAMHMSQPAATKLLQQLEETMGATLFTRQARGMAPTAMGEVLVRYAKQVLTDFGTVRHEMTALQAGLSGVLRIGSVPGAVPELVAPSLIEYKRNHPRVAVSVMVETSNVMLALLGRGEVDLMLGRLTPGNDADAYRCTLLLGESQVVVARAAHPLFDRPTLALADLVDWPWILQPPGSPQRGHFEAALHQAGLNPRLDITETASAIAITALLEISDMLAVMPHSQAEHYARLGVLRVVPLALPVNVPPIYLVTRIDRVLSPAATAYVQQLTPK</sequence>
<dbReference type="SUPFAM" id="SSF53850">
    <property type="entry name" value="Periplasmic binding protein-like II"/>
    <property type="match status" value="1"/>
</dbReference>
<accession>A0A1P8K3E0</accession>
<dbReference type="InterPro" id="IPR050950">
    <property type="entry name" value="HTH-type_LysR_regulators"/>
</dbReference>
<dbReference type="PANTHER" id="PTHR30419">
    <property type="entry name" value="HTH-TYPE TRANSCRIPTIONAL REGULATOR YBHD"/>
    <property type="match status" value="1"/>
</dbReference>
<dbReference type="Pfam" id="PF00126">
    <property type="entry name" value="HTH_1"/>
    <property type="match status" value="1"/>
</dbReference>
<keyword evidence="2" id="KW-0805">Transcription regulation</keyword>
<dbReference type="Gene3D" id="3.40.190.290">
    <property type="match status" value="1"/>
</dbReference>
<dbReference type="KEGG" id="rhy:RD110_06270"/>